<evidence type="ECO:0000313" key="3">
    <source>
        <dbReference type="Proteomes" id="UP000663866"/>
    </source>
</evidence>
<dbReference type="EMBL" id="CAJOBG010085233">
    <property type="protein sequence ID" value="CAF4646045.1"/>
    <property type="molecule type" value="Genomic_DNA"/>
</dbReference>
<proteinExistence type="predicted"/>
<accession>A0A821F6W8</accession>
<feature type="compositionally biased region" description="Polar residues" evidence="1">
    <location>
        <begin position="17"/>
        <end position="35"/>
    </location>
</feature>
<evidence type="ECO:0000256" key="1">
    <source>
        <dbReference type="SAM" id="MobiDB-lite"/>
    </source>
</evidence>
<feature type="non-terminal residue" evidence="2">
    <location>
        <position position="71"/>
    </location>
</feature>
<evidence type="ECO:0000313" key="2">
    <source>
        <dbReference type="EMBL" id="CAF4646045.1"/>
    </source>
</evidence>
<keyword evidence="3" id="KW-1185">Reference proteome</keyword>
<feature type="region of interest" description="Disordered" evidence="1">
    <location>
        <begin position="12"/>
        <end position="36"/>
    </location>
</feature>
<comment type="caution">
    <text evidence="2">The sequence shown here is derived from an EMBL/GenBank/DDBJ whole genome shotgun (WGS) entry which is preliminary data.</text>
</comment>
<organism evidence="2 3">
    <name type="scientific">Rotaria magnacalcarata</name>
    <dbReference type="NCBI Taxonomy" id="392030"/>
    <lineage>
        <taxon>Eukaryota</taxon>
        <taxon>Metazoa</taxon>
        <taxon>Spiralia</taxon>
        <taxon>Gnathifera</taxon>
        <taxon>Rotifera</taxon>
        <taxon>Eurotatoria</taxon>
        <taxon>Bdelloidea</taxon>
        <taxon>Philodinida</taxon>
        <taxon>Philodinidae</taxon>
        <taxon>Rotaria</taxon>
    </lineage>
</organism>
<gene>
    <name evidence="2" type="ORF">OVN521_LOCUS46675</name>
</gene>
<sequence length="71" mass="7537">MSTGALSFVRMAELRSNKTPSQSSKIDSRTLPRSVTRTTTAAAATATAITEPPLPLIPLAEPRYPLAKPLS</sequence>
<name>A0A821F6W8_9BILA</name>
<dbReference type="AlphaFoldDB" id="A0A821F6W8"/>
<protein>
    <submittedName>
        <fullName evidence="2">Uncharacterized protein</fullName>
    </submittedName>
</protein>
<dbReference type="Proteomes" id="UP000663866">
    <property type="component" value="Unassembled WGS sequence"/>
</dbReference>
<reference evidence="2" key="1">
    <citation type="submission" date="2021-02" db="EMBL/GenBank/DDBJ databases">
        <authorList>
            <person name="Nowell W R."/>
        </authorList>
    </citation>
    <scope>NUCLEOTIDE SEQUENCE</scope>
</reference>